<dbReference type="EMBL" id="LT837803">
    <property type="protein sequence ID" value="SMB27103.1"/>
    <property type="molecule type" value="Genomic_DNA"/>
</dbReference>
<dbReference type="SUPFAM" id="SSF52833">
    <property type="entry name" value="Thioredoxin-like"/>
    <property type="match status" value="1"/>
</dbReference>
<gene>
    <name evidence="15" type="primary">bcp</name>
    <name evidence="15" type="ORF">SDENCHOL_20297</name>
</gene>
<dbReference type="Pfam" id="PF00578">
    <property type="entry name" value="AhpC-TSA"/>
    <property type="match status" value="1"/>
</dbReference>
<dbReference type="PIRSF" id="PIRSF000239">
    <property type="entry name" value="AHPC"/>
    <property type="match status" value="1"/>
</dbReference>
<dbReference type="PANTHER" id="PTHR42801">
    <property type="entry name" value="THIOREDOXIN-DEPENDENT PEROXIDE REDUCTASE"/>
    <property type="match status" value="1"/>
</dbReference>
<dbReference type="InterPro" id="IPR013766">
    <property type="entry name" value="Thioredoxin_domain"/>
</dbReference>
<dbReference type="AlphaFoldDB" id="A0A7Z7MVE0"/>
<dbReference type="InterPro" id="IPR050924">
    <property type="entry name" value="Peroxiredoxin_BCP/PrxQ"/>
</dbReference>
<dbReference type="Proteomes" id="UP000242886">
    <property type="component" value="Chromosome SDENCHOL"/>
</dbReference>
<dbReference type="PROSITE" id="PS51352">
    <property type="entry name" value="THIOREDOXIN_2"/>
    <property type="match status" value="1"/>
</dbReference>
<dbReference type="InterPro" id="IPR036249">
    <property type="entry name" value="Thioredoxin-like_sf"/>
</dbReference>
<dbReference type="RefSeq" id="WP_154716815.1">
    <property type="nucleotide sequence ID" value="NZ_LT837803.1"/>
</dbReference>
<evidence type="ECO:0000256" key="6">
    <source>
        <dbReference type="ARBA" id="ARBA00023002"/>
    </source>
</evidence>
<dbReference type="GO" id="GO:0034599">
    <property type="term" value="P:cellular response to oxidative stress"/>
    <property type="evidence" value="ECO:0007669"/>
    <property type="project" value="TreeGrafter"/>
</dbReference>
<dbReference type="CDD" id="cd03017">
    <property type="entry name" value="PRX_BCP"/>
    <property type="match status" value="1"/>
</dbReference>
<keyword evidence="7" id="KW-1015">Disulfide bond</keyword>
<keyword evidence="5" id="KW-0049">Antioxidant</keyword>
<comment type="subunit">
    <text evidence="2">Monomer.</text>
</comment>
<evidence type="ECO:0000313" key="15">
    <source>
        <dbReference type="EMBL" id="SMB27103.1"/>
    </source>
</evidence>
<evidence type="ECO:0000256" key="3">
    <source>
        <dbReference type="ARBA" id="ARBA00013017"/>
    </source>
</evidence>
<dbReference type="InterPro" id="IPR000866">
    <property type="entry name" value="AhpC/TSA"/>
</dbReference>
<proteinExistence type="inferred from homology"/>
<dbReference type="InterPro" id="IPR024706">
    <property type="entry name" value="Peroxiredoxin_AhpC-typ"/>
</dbReference>
<feature type="active site" description="Cysteine sulfenic acid (-SOH) intermediate; for peroxidase activity" evidence="13">
    <location>
        <position position="45"/>
    </location>
</feature>
<dbReference type="FunFam" id="3.40.30.10:FF:000007">
    <property type="entry name" value="Thioredoxin-dependent thiol peroxidase"/>
    <property type="match status" value="1"/>
</dbReference>
<keyword evidence="8" id="KW-0676">Redox-active center</keyword>
<feature type="domain" description="Thioredoxin" evidence="14">
    <location>
        <begin position="2"/>
        <end position="156"/>
    </location>
</feature>
<evidence type="ECO:0000256" key="10">
    <source>
        <dbReference type="ARBA" id="ARBA00038489"/>
    </source>
</evidence>
<evidence type="ECO:0000256" key="5">
    <source>
        <dbReference type="ARBA" id="ARBA00022862"/>
    </source>
</evidence>
<evidence type="ECO:0000256" key="4">
    <source>
        <dbReference type="ARBA" id="ARBA00022559"/>
    </source>
</evidence>
<evidence type="ECO:0000313" key="16">
    <source>
        <dbReference type="Proteomes" id="UP000242886"/>
    </source>
</evidence>
<name>A0A7Z7MVE0_9PROT</name>
<evidence type="ECO:0000256" key="2">
    <source>
        <dbReference type="ARBA" id="ARBA00011245"/>
    </source>
</evidence>
<dbReference type="GO" id="GO:0005737">
    <property type="term" value="C:cytoplasm"/>
    <property type="evidence" value="ECO:0007669"/>
    <property type="project" value="TreeGrafter"/>
</dbReference>
<dbReference type="GO" id="GO:0045454">
    <property type="term" value="P:cell redox homeostasis"/>
    <property type="evidence" value="ECO:0007669"/>
    <property type="project" value="TreeGrafter"/>
</dbReference>
<evidence type="ECO:0000256" key="11">
    <source>
        <dbReference type="ARBA" id="ARBA00042639"/>
    </source>
</evidence>
<evidence type="ECO:0000259" key="14">
    <source>
        <dbReference type="PROSITE" id="PS51352"/>
    </source>
</evidence>
<dbReference type="Gene3D" id="3.40.30.10">
    <property type="entry name" value="Glutaredoxin"/>
    <property type="match status" value="1"/>
</dbReference>
<evidence type="ECO:0000256" key="7">
    <source>
        <dbReference type="ARBA" id="ARBA00023157"/>
    </source>
</evidence>
<protein>
    <recommendedName>
        <fullName evidence="3">thioredoxin-dependent peroxiredoxin</fullName>
        <ecNumber evidence="3">1.11.1.24</ecNumber>
    </recommendedName>
    <alternativeName>
        <fullName evidence="9">Thioredoxin peroxidase</fullName>
    </alternativeName>
    <alternativeName>
        <fullName evidence="11">Thioredoxin-dependent peroxiredoxin Bcp</fullName>
    </alternativeName>
</protein>
<evidence type="ECO:0000256" key="8">
    <source>
        <dbReference type="ARBA" id="ARBA00023284"/>
    </source>
</evidence>
<evidence type="ECO:0000256" key="9">
    <source>
        <dbReference type="ARBA" id="ARBA00032824"/>
    </source>
</evidence>
<comment type="similarity">
    <text evidence="10">Belongs to the peroxiredoxin family. BCP/PrxQ subfamily.</text>
</comment>
<reference evidence="15" key="1">
    <citation type="submission" date="2017-03" db="EMBL/GenBank/DDBJ databases">
        <authorList>
            <consortium name="AG Boll"/>
        </authorList>
    </citation>
    <scope>NUCLEOTIDE SEQUENCE [LARGE SCALE GENOMIC DNA]</scope>
    <source>
        <strain evidence="15">Chol</strain>
    </source>
</reference>
<comment type="catalytic activity">
    <reaction evidence="12">
        <text>a hydroperoxide + [thioredoxin]-dithiol = an alcohol + [thioredoxin]-disulfide + H2O</text>
        <dbReference type="Rhea" id="RHEA:62620"/>
        <dbReference type="Rhea" id="RHEA-COMP:10698"/>
        <dbReference type="Rhea" id="RHEA-COMP:10700"/>
        <dbReference type="ChEBI" id="CHEBI:15377"/>
        <dbReference type="ChEBI" id="CHEBI:29950"/>
        <dbReference type="ChEBI" id="CHEBI:30879"/>
        <dbReference type="ChEBI" id="CHEBI:35924"/>
        <dbReference type="ChEBI" id="CHEBI:50058"/>
        <dbReference type="EC" id="1.11.1.24"/>
    </reaction>
</comment>
<dbReference type="PANTHER" id="PTHR42801:SF4">
    <property type="entry name" value="AHPC_TSA FAMILY PROTEIN"/>
    <property type="match status" value="1"/>
</dbReference>
<sequence length="165" mass="18738">MLKIGQPAPAFTLPDADMELFSMDSLRGKKHAVLFFYPRDDAPSCTREAIDFSDHEDEFTRLDCVIIGISRDDCLRHAEFRDKHGLSVRLLADDDGKVCRQYGVCQMKENDGTRKLCVTSSTFIIDSRGILRHAFYDVKPHGHAVEVLQLVKQLEKPCKLQKIPS</sequence>
<dbReference type="GO" id="GO:0008379">
    <property type="term" value="F:thioredoxin peroxidase activity"/>
    <property type="evidence" value="ECO:0007669"/>
    <property type="project" value="TreeGrafter"/>
</dbReference>
<evidence type="ECO:0000256" key="12">
    <source>
        <dbReference type="ARBA" id="ARBA00049091"/>
    </source>
</evidence>
<keyword evidence="4 15" id="KW-0575">Peroxidase</keyword>
<accession>A0A7Z7MVE0</accession>
<dbReference type="EC" id="1.11.1.24" evidence="3"/>
<keyword evidence="6 15" id="KW-0560">Oxidoreductase</keyword>
<evidence type="ECO:0000256" key="1">
    <source>
        <dbReference type="ARBA" id="ARBA00003330"/>
    </source>
</evidence>
<organism evidence="15 16">
    <name type="scientific">Sterolibacterium denitrificans</name>
    <dbReference type="NCBI Taxonomy" id="157592"/>
    <lineage>
        <taxon>Bacteria</taxon>
        <taxon>Pseudomonadati</taxon>
        <taxon>Pseudomonadota</taxon>
        <taxon>Betaproteobacteria</taxon>
        <taxon>Nitrosomonadales</taxon>
        <taxon>Sterolibacteriaceae</taxon>
        <taxon>Sterolibacterium</taxon>
    </lineage>
</organism>
<evidence type="ECO:0000256" key="13">
    <source>
        <dbReference type="PIRSR" id="PIRSR000239-1"/>
    </source>
</evidence>
<keyword evidence="16" id="KW-1185">Reference proteome</keyword>
<comment type="function">
    <text evidence="1">Thiol-specific peroxidase that catalyzes the reduction of hydrogen peroxide and organic hydroperoxides to water and alcohols, respectively. Plays a role in cell protection against oxidative stress by detoxifying peroxides and as sensor of hydrogen peroxide-mediated signaling events.</text>
</comment>